<dbReference type="HOGENOM" id="CLU_038559_0_0_11"/>
<keyword evidence="2" id="KW-0812">Transmembrane</keyword>
<feature type="transmembrane region" description="Helical" evidence="2">
    <location>
        <begin position="382"/>
        <end position="406"/>
    </location>
</feature>
<keyword evidence="2" id="KW-0472">Membrane</keyword>
<dbReference type="InterPro" id="IPR045931">
    <property type="entry name" value="DUF6350"/>
</dbReference>
<feature type="transmembrane region" description="Helical" evidence="2">
    <location>
        <begin position="127"/>
        <end position="148"/>
    </location>
</feature>
<protein>
    <submittedName>
        <fullName evidence="3">Conserved hypothetical membrane spanning protein</fullName>
    </submittedName>
</protein>
<feature type="transmembrane region" description="Helical" evidence="2">
    <location>
        <begin position="213"/>
        <end position="231"/>
    </location>
</feature>
<feature type="transmembrane region" description="Helical" evidence="2">
    <location>
        <begin position="325"/>
        <end position="353"/>
    </location>
</feature>
<feature type="transmembrane region" description="Helical" evidence="2">
    <location>
        <begin position="71"/>
        <end position="89"/>
    </location>
</feature>
<sequence length="453" mass="48401">MRKRIQAWLRGPIIAIGSMALYAIALGCFLALMLLVISMEEGGENLSSSTLDMTRIVVLLSQGIGFETDSLSLSIMPLLLTVLLIGLVWSFSRKICTDIRAYVSGVVVWIFINVMGTQSLPVGLLDWPALVCVKSAVVFSLGFAGAALSKGPFSGQLRELIRHHVSDGVRRTIRTGLMVGVIMMGVYLVMGLITVIVWGVLNRSAMDTLFADIGMGTGSRILTTIASLAWLPNLCIWAVSWLFGAGFHIGELATFTLWIGQGRSLPPLPVFGLLPQAVGDEGIRFAAVLIPLVVGFVAGLASMAMKSGFRIIVGSASDPLDRKDLILELAYPAGGFCLSSVVISLLSSIMFGVSNGSLGKARLKYVGVDVMQSAQAVGRPSAMGLCMAWVLALIGVAIVFGIRWIARRTGAQRAATTHPRTIVSRKSIQPTTKKEHDDQHESTDTTGSGVRLP</sequence>
<accession>A0A0H3EA46</accession>
<feature type="transmembrane region" description="Helical" evidence="2">
    <location>
        <begin position="238"/>
        <end position="259"/>
    </location>
</feature>
<evidence type="ECO:0000313" key="3">
    <source>
        <dbReference type="EMBL" id="ADP36077.1"/>
    </source>
</evidence>
<evidence type="ECO:0000313" key="4">
    <source>
        <dbReference type="Proteomes" id="UP000002312"/>
    </source>
</evidence>
<proteinExistence type="predicted"/>
<organism evidence="3 4">
    <name type="scientific">Bifidobacterium bifidum (strain PRL2010)</name>
    <dbReference type="NCBI Taxonomy" id="702459"/>
    <lineage>
        <taxon>Bacteria</taxon>
        <taxon>Bacillati</taxon>
        <taxon>Actinomycetota</taxon>
        <taxon>Actinomycetes</taxon>
        <taxon>Bifidobacteriales</taxon>
        <taxon>Bifidobacteriaceae</taxon>
        <taxon>Bifidobacterium</taxon>
    </lineage>
</organism>
<name>A0A0H3EA46_BIFBP</name>
<dbReference type="EMBL" id="CP001840">
    <property type="protein sequence ID" value="ADP36077.1"/>
    <property type="molecule type" value="Genomic_DNA"/>
</dbReference>
<feature type="transmembrane region" description="Helical" evidence="2">
    <location>
        <begin position="101"/>
        <end position="121"/>
    </location>
</feature>
<dbReference type="Proteomes" id="UP000002312">
    <property type="component" value="Chromosome"/>
</dbReference>
<evidence type="ECO:0000256" key="2">
    <source>
        <dbReference type="SAM" id="Phobius"/>
    </source>
</evidence>
<dbReference type="Pfam" id="PF19877">
    <property type="entry name" value="DUF6350"/>
    <property type="match status" value="1"/>
</dbReference>
<dbReference type="eggNOG" id="ENOG5033EIZ">
    <property type="taxonomic scope" value="Bacteria"/>
</dbReference>
<feature type="transmembrane region" description="Helical" evidence="2">
    <location>
        <begin position="283"/>
        <end position="304"/>
    </location>
</feature>
<feature type="compositionally biased region" description="Polar residues" evidence="1">
    <location>
        <begin position="444"/>
        <end position="453"/>
    </location>
</feature>
<dbReference type="KEGG" id="bbp:BBPR_1007"/>
<reference evidence="3 4" key="1">
    <citation type="journal article" date="2010" name="Proc. Natl. Acad. Sci. U.S.A.">
        <title>Genome analysis of Bifidobacterium bifidum PRL2010 reveals metabolic pathways for host-derived glycan foraging.</title>
        <authorList>
            <person name="Turroni F."/>
            <person name="Bottacini F."/>
            <person name="Foroni E."/>
            <person name="Mulder I."/>
            <person name="Kim J.H."/>
            <person name="Zomer A."/>
            <person name="Sanchez B."/>
            <person name="Bidossi A."/>
            <person name="Ferrarini A."/>
            <person name="Giubellini V."/>
            <person name="Delledonne M."/>
            <person name="Henrissat B."/>
            <person name="Coutinho P."/>
            <person name="Oggioni M."/>
            <person name="Fitzgerald G.F."/>
            <person name="Mills D."/>
            <person name="Margolles A."/>
            <person name="Kelly D."/>
            <person name="van Sinderen D."/>
            <person name="Ventura M."/>
        </authorList>
    </citation>
    <scope>NUCLEOTIDE SEQUENCE [LARGE SCALE GENOMIC DNA]</scope>
    <source>
        <strain evidence="3 4">PRL2010</strain>
    </source>
</reference>
<gene>
    <name evidence="3" type="ordered locus">BBPR_1007</name>
</gene>
<feature type="region of interest" description="Disordered" evidence="1">
    <location>
        <begin position="416"/>
        <end position="453"/>
    </location>
</feature>
<dbReference type="OrthoDB" id="3742900at2"/>
<feature type="compositionally biased region" description="Basic and acidic residues" evidence="1">
    <location>
        <begin position="432"/>
        <end position="443"/>
    </location>
</feature>
<evidence type="ECO:0000256" key="1">
    <source>
        <dbReference type="SAM" id="MobiDB-lite"/>
    </source>
</evidence>
<dbReference type="RefSeq" id="WP_013389935.1">
    <property type="nucleotide sequence ID" value="NC_014638.1"/>
</dbReference>
<feature type="transmembrane region" description="Helical" evidence="2">
    <location>
        <begin position="177"/>
        <end position="201"/>
    </location>
</feature>
<dbReference type="PATRIC" id="fig|702459.3.peg.1039"/>
<dbReference type="PROSITE" id="PS51257">
    <property type="entry name" value="PROKAR_LIPOPROTEIN"/>
    <property type="match status" value="1"/>
</dbReference>
<dbReference type="AlphaFoldDB" id="A0A0H3EA46"/>
<keyword evidence="2" id="KW-1133">Transmembrane helix</keyword>
<feature type="transmembrane region" description="Helical" evidence="2">
    <location>
        <begin position="12"/>
        <end position="37"/>
    </location>
</feature>